<dbReference type="OrthoDB" id="3945550at2759"/>
<proteinExistence type="predicted"/>
<evidence type="ECO:0000313" key="2">
    <source>
        <dbReference type="Proteomes" id="UP001147746"/>
    </source>
</evidence>
<reference evidence="1" key="2">
    <citation type="journal article" date="2023" name="IMA Fungus">
        <title>Comparative genomic study of the Penicillium genus elucidates a diverse pangenome and 15 lateral gene transfer events.</title>
        <authorList>
            <person name="Petersen C."/>
            <person name="Sorensen T."/>
            <person name="Nielsen M.R."/>
            <person name="Sondergaard T.E."/>
            <person name="Sorensen J.L."/>
            <person name="Fitzpatrick D.A."/>
            <person name="Frisvad J.C."/>
            <person name="Nielsen K.L."/>
        </authorList>
    </citation>
    <scope>NUCLEOTIDE SEQUENCE</scope>
    <source>
        <strain evidence="1">IBT 21472</strain>
    </source>
</reference>
<name>A0A9W9GX81_9EURO</name>
<dbReference type="Proteomes" id="UP001147746">
    <property type="component" value="Unassembled WGS sequence"/>
</dbReference>
<dbReference type="EMBL" id="JAPZBO010000008">
    <property type="protein sequence ID" value="KAJ5307089.1"/>
    <property type="molecule type" value="Genomic_DNA"/>
</dbReference>
<gene>
    <name evidence="1" type="ORF">N7476_007745</name>
</gene>
<comment type="caution">
    <text evidence="1">The sequence shown here is derived from an EMBL/GenBank/DDBJ whole genome shotgun (WGS) entry which is preliminary data.</text>
</comment>
<dbReference type="AlphaFoldDB" id="A0A9W9GX81"/>
<keyword evidence="2" id="KW-1185">Reference proteome</keyword>
<sequence length="104" mass="11539">MLSFLVTAPGLKHLDIKGQIDNSGFPLARLKEEWQGPINACPHKQTSQLIYKDILFKLAAIGDLSNRRILSFEDTCDPVNLVKIAGLFPDLARLFIDPNPIGQP</sequence>
<accession>A0A9W9GX81</accession>
<reference evidence="1" key="1">
    <citation type="submission" date="2022-12" db="EMBL/GenBank/DDBJ databases">
        <authorList>
            <person name="Petersen C."/>
        </authorList>
    </citation>
    <scope>NUCLEOTIDE SEQUENCE</scope>
    <source>
        <strain evidence="1">IBT 21472</strain>
    </source>
</reference>
<protein>
    <submittedName>
        <fullName evidence="1">Uncharacterized protein</fullName>
    </submittedName>
</protein>
<evidence type="ECO:0000313" key="1">
    <source>
        <dbReference type="EMBL" id="KAJ5307089.1"/>
    </source>
</evidence>
<organism evidence="1 2">
    <name type="scientific">Penicillium atrosanguineum</name>
    <dbReference type="NCBI Taxonomy" id="1132637"/>
    <lineage>
        <taxon>Eukaryota</taxon>
        <taxon>Fungi</taxon>
        <taxon>Dikarya</taxon>
        <taxon>Ascomycota</taxon>
        <taxon>Pezizomycotina</taxon>
        <taxon>Eurotiomycetes</taxon>
        <taxon>Eurotiomycetidae</taxon>
        <taxon>Eurotiales</taxon>
        <taxon>Aspergillaceae</taxon>
        <taxon>Penicillium</taxon>
    </lineage>
</organism>